<evidence type="ECO:0000313" key="1">
    <source>
        <dbReference type="EMBL" id="AQT28752.1"/>
    </source>
</evidence>
<name>A0A1S6L3K1_9CAUD</name>
<reference evidence="1 2" key="1">
    <citation type="submission" date="2017-01" db="EMBL/GenBank/DDBJ databases">
        <authorList>
            <person name="Mah S.A."/>
            <person name="Swanson W.J."/>
            <person name="Moy G.W."/>
            <person name="Vacquier V.D."/>
        </authorList>
    </citation>
    <scope>NUCLEOTIDE SEQUENCE [LARGE SCALE GENOMIC DNA]</scope>
</reference>
<protein>
    <submittedName>
        <fullName evidence="1">Uncharacterized protein</fullName>
    </submittedName>
</protein>
<proteinExistence type="predicted"/>
<dbReference type="Proteomes" id="UP000221250">
    <property type="component" value="Segment"/>
</dbReference>
<accession>A0A1S6L3K1</accession>
<evidence type="ECO:0000313" key="2">
    <source>
        <dbReference type="Proteomes" id="UP000221250"/>
    </source>
</evidence>
<gene>
    <name evidence="1" type="ORF">YOLOSWAG_280</name>
</gene>
<organism evidence="1 2">
    <name type="scientific">Erwinia phage vB_EamM_Yoloswag</name>
    <dbReference type="NCBI Taxonomy" id="1958956"/>
    <lineage>
        <taxon>Viruses</taxon>
        <taxon>Duplodnaviria</taxon>
        <taxon>Heunggongvirae</taxon>
        <taxon>Uroviricota</taxon>
        <taxon>Caudoviricetes</taxon>
        <taxon>Yoloswagvirus</taxon>
        <taxon>Yoloswagvirus yoloswag</taxon>
    </lineage>
</organism>
<dbReference type="EMBL" id="KY448244">
    <property type="protein sequence ID" value="AQT28752.1"/>
    <property type="molecule type" value="Genomic_DNA"/>
</dbReference>
<keyword evidence="2" id="KW-1185">Reference proteome</keyword>
<sequence>MFTAPRANATNNIDPSEVKLRVVPPSRRLYRLGLYTLELPQSVKRAARSLGIVMSMDDFRETFTGERNHILTLIQKHLAPNDPAKQRELVRQMIEA</sequence>